<evidence type="ECO:0000313" key="2">
    <source>
        <dbReference type="EMBL" id="GAU88463.1"/>
    </source>
</evidence>
<keyword evidence="3" id="KW-1185">Reference proteome</keyword>
<name>A0A1D1UQ27_RAMVA</name>
<feature type="compositionally biased region" description="Polar residues" evidence="1">
    <location>
        <begin position="35"/>
        <end position="50"/>
    </location>
</feature>
<evidence type="ECO:0000256" key="1">
    <source>
        <dbReference type="SAM" id="MobiDB-lite"/>
    </source>
</evidence>
<gene>
    <name evidence="2" type="primary">RvY_01158-1</name>
    <name evidence="2" type="synonym">RvY_01158.1</name>
    <name evidence="2" type="ORF">RvY_01158</name>
</gene>
<proteinExistence type="predicted"/>
<dbReference type="Proteomes" id="UP000186922">
    <property type="component" value="Unassembled WGS sequence"/>
</dbReference>
<comment type="caution">
    <text evidence="2">The sequence shown here is derived from an EMBL/GenBank/DDBJ whole genome shotgun (WGS) entry which is preliminary data.</text>
</comment>
<dbReference type="AlphaFoldDB" id="A0A1D1UQ27"/>
<reference evidence="2 3" key="1">
    <citation type="journal article" date="2016" name="Nat. Commun.">
        <title>Extremotolerant tardigrade genome and improved radiotolerance of human cultured cells by tardigrade-unique protein.</title>
        <authorList>
            <person name="Hashimoto T."/>
            <person name="Horikawa D.D."/>
            <person name="Saito Y."/>
            <person name="Kuwahara H."/>
            <person name="Kozuka-Hata H."/>
            <person name="Shin-I T."/>
            <person name="Minakuchi Y."/>
            <person name="Ohishi K."/>
            <person name="Motoyama A."/>
            <person name="Aizu T."/>
            <person name="Enomoto A."/>
            <person name="Kondo K."/>
            <person name="Tanaka S."/>
            <person name="Hara Y."/>
            <person name="Koshikawa S."/>
            <person name="Sagara H."/>
            <person name="Miura T."/>
            <person name="Yokobori S."/>
            <person name="Miyagawa K."/>
            <person name="Suzuki Y."/>
            <person name="Kubo T."/>
            <person name="Oyama M."/>
            <person name="Kohara Y."/>
            <person name="Fujiyama A."/>
            <person name="Arakawa K."/>
            <person name="Katayama T."/>
            <person name="Toyoda A."/>
            <person name="Kunieda T."/>
        </authorList>
    </citation>
    <scope>NUCLEOTIDE SEQUENCE [LARGE SCALE GENOMIC DNA]</scope>
    <source>
        <strain evidence="2 3">YOKOZUNA-1</strain>
    </source>
</reference>
<organism evidence="2 3">
    <name type="scientific">Ramazzottius varieornatus</name>
    <name type="common">Water bear</name>
    <name type="synonym">Tardigrade</name>
    <dbReference type="NCBI Taxonomy" id="947166"/>
    <lineage>
        <taxon>Eukaryota</taxon>
        <taxon>Metazoa</taxon>
        <taxon>Ecdysozoa</taxon>
        <taxon>Tardigrada</taxon>
        <taxon>Eutardigrada</taxon>
        <taxon>Parachela</taxon>
        <taxon>Hypsibioidea</taxon>
        <taxon>Ramazzottiidae</taxon>
        <taxon>Ramazzottius</taxon>
    </lineage>
</organism>
<feature type="region of interest" description="Disordered" evidence="1">
    <location>
        <begin position="1"/>
        <end position="101"/>
    </location>
</feature>
<evidence type="ECO:0000313" key="3">
    <source>
        <dbReference type="Proteomes" id="UP000186922"/>
    </source>
</evidence>
<accession>A0A1D1UQ27</accession>
<protein>
    <submittedName>
        <fullName evidence="2">Uncharacterized protein</fullName>
    </submittedName>
</protein>
<sequence length="101" mass="10209">MASKAATNSSPVDDMDKSTDCPLASRQRKGDINPEGTSMPGSTRTHSPAGSSPDPNPSIPNHAKSSESSGSKTSDKAGATSGNAQAGPEIQVDSGWVPEAK</sequence>
<feature type="compositionally biased region" description="Polar residues" evidence="1">
    <location>
        <begin position="1"/>
        <end position="11"/>
    </location>
</feature>
<dbReference type="EMBL" id="BDGG01000001">
    <property type="protein sequence ID" value="GAU88463.1"/>
    <property type="molecule type" value="Genomic_DNA"/>
</dbReference>